<reference evidence="2" key="1">
    <citation type="submission" date="2023-04" db="EMBL/GenBank/DDBJ databases">
        <title>Complete genome sequence of Temperatibacter marinus.</title>
        <authorList>
            <person name="Rong J.-C."/>
            <person name="Yi M.-L."/>
            <person name="Zhao Q."/>
        </authorList>
    </citation>
    <scope>NUCLEOTIDE SEQUENCE</scope>
    <source>
        <strain evidence="2">NBRC 110045</strain>
    </source>
</reference>
<dbReference type="EMBL" id="CP123872">
    <property type="protein sequence ID" value="WND01765.1"/>
    <property type="molecule type" value="Genomic_DNA"/>
</dbReference>
<sequence length="182" mass="21570">MLGIVFTEFQEYIEETYSPELYDDVIEDCSDLKSQGVYTSIGRYDYSEMLKLVNTLSERTSISTQDLIKTFGHHLFGRFQCLYPEFFEGISGSFEFLKTIENHIHIEVKKLYPEAELPTFEFEQESEKVLIFDYQSQRPFADLAEGLLRGCMAYYHEEIAIQRDDIEMQDTQYHTRFILEQR</sequence>
<evidence type="ECO:0000313" key="3">
    <source>
        <dbReference type="Proteomes" id="UP001268683"/>
    </source>
</evidence>
<name>A0AA52EFA2_9PROT</name>
<dbReference type="InterPro" id="IPR038158">
    <property type="entry name" value="H-NOX_domain_sf"/>
</dbReference>
<protein>
    <submittedName>
        <fullName evidence="2">Heme NO-binding domain-containing protein</fullName>
    </submittedName>
</protein>
<dbReference type="AlphaFoldDB" id="A0AA52EFA2"/>
<dbReference type="GO" id="GO:0020037">
    <property type="term" value="F:heme binding"/>
    <property type="evidence" value="ECO:0007669"/>
    <property type="project" value="InterPro"/>
</dbReference>
<gene>
    <name evidence="2" type="ORF">QGN29_09385</name>
</gene>
<organism evidence="2 3">
    <name type="scientific">Temperatibacter marinus</name>
    <dbReference type="NCBI Taxonomy" id="1456591"/>
    <lineage>
        <taxon>Bacteria</taxon>
        <taxon>Pseudomonadati</taxon>
        <taxon>Pseudomonadota</taxon>
        <taxon>Alphaproteobacteria</taxon>
        <taxon>Kordiimonadales</taxon>
        <taxon>Temperatibacteraceae</taxon>
        <taxon>Temperatibacter</taxon>
    </lineage>
</organism>
<dbReference type="Proteomes" id="UP001268683">
    <property type="component" value="Chromosome"/>
</dbReference>
<dbReference type="KEGG" id="tmk:QGN29_09385"/>
<feature type="domain" description="Heme NO-binding" evidence="1">
    <location>
        <begin position="3"/>
        <end position="162"/>
    </location>
</feature>
<dbReference type="PANTHER" id="PTHR45655:SF13">
    <property type="entry name" value="SOLUBLE GUANYLATE CYCLASE GCY-32-RELATED"/>
    <property type="match status" value="1"/>
</dbReference>
<dbReference type="RefSeq" id="WP_310797595.1">
    <property type="nucleotide sequence ID" value="NZ_CP123872.1"/>
</dbReference>
<dbReference type="Gene3D" id="3.90.1520.10">
    <property type="entry name" value="H-NOX domain"/>
    <property type="match status" value="1"/>
</dbReference>
<dbReference type="Pfam" id="PF07700">
    <property type="entry name" value="HNOB"/>
    <property type="match status" value="1"/>
</dbReference>
<dbReference type="InterPro" id="IPR011644">
    <property type="entry name" value="Heme_NO-bd"/>
</dbReference>
<evidence type="ECO:0000259" key="1">
    <source>
        <dbReference type="Pfam" id="PF07700"/>
    </source>
</evidence>
<proteinExistence type="predicted"/>
<accession>A0AA52EFA2</accession>
<keyword evidence="3" id="KW-1185">Reference proteome</keyword>
<dbReference type="SUPFAM" id="SSF111126">
    <property type="entry name" value="Ligand-binding domain in the NO signalling and Golgi transport"/>
    <property type="match status" value="1"/>
</dbReference>
<dbReference type="InterPro" id="IPR024096">
    <property type="entry name" value="NO_sig/Golgi_transp_ligand-bd"/>
</dbReference>
<evidence type="ECO:0000313" key="2">
    <source>
        <dbReference type="EMBL" id="WND01765.1"/>
    </source>
</evidence>
<dbReference type="PANTHER" id="PTHR45655">
    <property type="entry name" value="GUANYLATE CYCLASE SOLUBLE SUBUNIT BETA-2"/>
    <property type="match status" value="1"/>
</dbReference>